<dbReference type="EMBL" id="PDNB01000019">
    <property type="protein sequence ID" value="PGH16201.1"/>
    <property type="molecule type" value="Genomic_DNA"/>
</dbReference>
<dbReference type="Proteomes" id="UP000223968">
    <property type="component" value="Unassembled WGS sequence"/>
</dbReference>
<evidence type="ECO:0000313" key="3">
    <source>
        <dbReference type="Proteomes" id="UP000223968"/>
    </source>
</evidence>
<reference evidence="2 3" key="1">
    <citation type="submission" date="2017-10" db="EMBL/GenBank/DDBJ databases">
        <title>Comparative genomics in systemic dimorphic fungi from Ajellomycetaceae.</title>
        <authorList>
            <person name="Munoz J.F."/>
            <person name="Mcewen J.G."/>
            <person name="Clay O.K."/>
            <person name="Cuomo C.A."/>
        </authorList>
    </citation>
    <scope>NUCLEOTIDE SEQUENCE [LARGE SCALE GENOMIC DNA]</scope>
    <source>
        <strain evidence="2 3">UAMH5409</strain>
    </source>
</reference>
<organism evidence="2 3">
    <name type="scientific">Helicocarpus griseus UAMH5409</name>
    <dbReference type="NCBI Taxonomy" id="1447875"/>
    <lineage>
        <taxon>Eukaryota</taxon>
        <taxon>Fungi</taxon>
        <taxon>Dikarya</taxon>
        <taxon>Ascomycota</taxon>
        <taxon>Pezizomycotina</taxon>
        <taxon>Eurotiomycetes</taxon>
        <taxon>Eurotiomycetidae</taxon>
        <taxon>Onygenales</taxon>
        <taxon>Ajellomycetaceae</taxon>
        <taxon>Helicocarpus</taxon>
    </lineage>
</organism>
<feature type="region of interest" description="Disordered" evidence="1">
    <location>
        <begin position="13"/>
        <end position="70"/>
    </location>
</feature>
<comment type="caution">
    <text evidence="2">The sequence shown here is derived from an EMBL/GenBank/DDBJ whole genome shotgun (WGS) entry which is preliminary data.</text>
</comment>
<proteinExistence type="predicted"/>
<sequence length="181" mass="19683">MIWVLRYISKSKSKSRRGTGRTRGDKPAIFPTYYTDDTGTTTTRSTREETTSGTSTGLNVQIGSSGPVNEGHQVGNAETGEFDPLNFVAENISANNPSTNISLPSISEEDRALLLRDLSENAGDIYMTEDNFTAIESSSNDEKFWELNASLNAIGASPPAYDVACELLNLKLENPAYYGVI</sequence>
<name>A0A2B7Y5B5_9EURO</name>
<keyword evidence="3" id="KW-1185">Reference proteome</keyword>
<feature type="compositionally biased region" description="Polar residues" evidence="1">
    <location>
        <begin position="57"/>
        <end position="67"/>
    </location>
</feature>
<feature type="compositionally biased region" description="Low complexity" evidence="1">
    <location>
        <begin position="32"/>
        <end position="44"/>
    </location>
</feature>
<evidence type="ECO:0000256" key="1">
    <source>
        <dbReference type="SAM" id="MobiDB-lite"/>
    </source>
</evidence>
<protein>
    <submittedName>
        <fullName evidence="2">Uncharacterized protein</fullName>
    </submittedName>
</protein>
<gene>
    <name evidence="2" type="ORF">AJ79_01968</name>
</gene>
<dbReference type="AlphaFoldDB" id="A0A2B7Y5B5"/>
<evidence type="ECO:0000313" key="2">
    <source>
        <dbReference type="EMBL" id="PGH16201.1"/>
    </source>
</evidence>
<accession>A0A2B7Y5B5</accession>